<feature type="transmembrane region" description="Helical" evidence="1">
    <location>
        <begin position="169"/>
        <end position="192"/>
    </location>
</feature>
<keyword evidence="1" id="KW-1133">Transmembrane helix</keyword>
<dbReference type="EMBL" id="BGOW01000003">
    <property type="protein sequence ID" value="GBL44777.1"/>
    <property type="molecule type" value="Genomic_DNA"/>
</dbReference>
<dbReference type="OrthoDB" id="5621705at2"/>
<feature type="transmembrane region" description="Helical" evidence="1">
    <location>
        <begin position="219"/>
        <end position="245"/>
    </location>
</feature>
<evidence type="ECO:0000313" key="3">
    <source>
        <dbReference type="Proteomes" id="UP000286806"/>
    </source>
</evidence>
<dbReference type="Proteomes" id="UP000286806">
    <property type="component" value="Unassembled WGS sequence"/>
</dbReference>
<feature type="transmembrane region" description="Helical" evidence="1">
    <location>
        <begin position="70"/>
        <end position="91"/>
    </location>
</feature>
<dbReference type="InterPro" id="IPR018692">
    <property type="entry name" value="DUF2189"/>
</dbReference>
<comment type="caution">
    <text evidence="2">The sequence shown here is derived from an EMBL/GenBank/DDBJ whole genome shotgun (WGS) entry which is preliminary data.</text>
</comment>
<organism evidence="2 3">
    <name type="scientific">Sulfuriferula multivorans</name>
    <dbReference type="NCBI Taxonomy" id="1559896"/>
    <lineage>
        <taxon>Bacteria</taxon>
        <taxon>Pseudomonadati</taxon>
        <taxon>Pseudomonadota</taxon>
        <taxon>Betaproteobacteria</taxon>
        <taxon>Nitrosomonadales</taxon>
        <taxon>Sulfuricellaceae</taxon>
        <taxon>Sulfuriferula</taxon>
    </lineage>
</organism>
<protein>
    <submittedName>
        <fullName evidence="2">Predicted integral membrane protein</fullName>
    </submittedName>
</protein>
<gene>
    <name evidence="2" type="ORF">SFMTTN_0578</name>
</gene>
<keyword evidence="3" id="KW-1185">Reference proteome</keyword>
<reference evidence="2 3" key="1">
    <citation type="journal article" date="2019" name="Front. Microbiol.">
        <title>Genomes of Neutrophilic Sulfur-Oxidizing Chemolithoautotrophs Representing 9 Proteobacterial Species From 8 Genera.</title>
        <authorList>
            <person name="Watanabe T."/>
            <person name="Kojima H."/>
            <person name="Umezawa K."/>
            <person name="Hori C."/>
            <person name="Takasuka T.E."/>
            <person name="Kato Y."/>
            <person name="Fukui M."/>
        </authorList>
    </citation>
    <scope>NUCLEOTIDE SEQUENCE [LARGE SCALE GENOMIC DNA]</scope>
    <source>
        <strain evidence="2 3">TTN</strain>
    </source>
</reference>
<feature type="transmembrane region" description="Helical" evidence="1">
    <location>
        <begin position="112"/>
        <end position="131"/>
    </location>
</feature>
<sequence>MDKIVIQPGLHGIALPAIDRVADYSRPLLWLRQGWRDMQRTPLLSLGFGALFAALGYALVRFAWGGVQTGMTLTSGFLLVAPFLAVVFYDLSRQAEHHHAPRIAHILKPLRANGASIGFYALLLAFIFSVWERLSAIVVGLSVSGDQVSFAGFRALLAGSGQLGILLPYAAVGVLLAVLVFALSVVSLPMMLHRKADLVTALMTSLWVVRTNPLLMLEWALIIVALSVLGYATSFVAMVVVFPLIGHATWHVYRDLVER</sequence>
<keyword evidence="1" id="KW-0812">Transmembrane</keyword>
<evidence type="ECO:0000256" key="1">
    <source>
        <dbReference type="SAM" id="Phobius"/>
    </source>
</evidence>
<accession>A0A401JAY7</accession>
<keyword evidence="1" id="KW-0472">Membrane</keyword>
<dbReference type="Pfam" id="PF09955">
    <property type="entry name" value="DUF2189"/>
    <property type="match status" value="1"/>
</dbReference>
<dbReference type="AlphaFoldDB" id="A0A401JAY7"/>
<dbReference type="RefSeq" id="WP_124703622.1">
    <property type="nucleotide sequence ID" value="NZ_BGOW01000003.1"/>
</dbReference>
<feature type="transmembrane region" description="Helical" evidence="1">
    <location>
        <begin position="43"/>
        <end position="64"/>
    </location>
</feature>
<name>A0A401JAY7_9PROT</name>
<proteinExistence type="predicted"/>
<evidence type="ECO:0000313" key="2">
    <source>
        <dbReference type="EMBL" id="GBL44777.1"/>
    </source>
</evidence>